<gene>
    <name evidence="2" type="ORF">C8D86_10937</name>
</gene>
<dbReference type="OrthoDB" id="5636099at2"/>
<dbReference type="AlphaFoldDB" id="A0A370GLG6"/>
<reference evidence="2 3" key="1">
    <citation type="submission" date="2018-07" db="EMBL/GenBank/DDBJ databases">
        <title>Genomic Encyclopedia of Type Strains, Phase IV (KMG-IV): sequencing the most valuable type-strain genomes for metagenomic binning, comparative biology and taxonomic classification.</title>
        <authorList>
            <person name="Goeker M."/>
        </authorList>
    </citation>
    <scope>NUCLEOTIDE SEQUENCE [LARGE SCALE GENOMIC DNA]</scope>
    <source>
        <strain evidence="2 3">DSM 16500</strain>
    </source>
</reference>
<feature type="region of interest" description="Disordered" evidence="1">
    <location>
        <begin position="56"/>
        <end position="117"/>
    </location>
</feature>
<comment type="caution">
    <text evidence="2">The sequence shown here is derived from an EMBL/GenBank/DDBJ whole genome shotgun (WGS) entry which is preliminary data.</text>
</comment>
<name>A0A370GLG6_9COXI</name>
<dbReference type="EMBL" id="QQAX01000009">
    <property type="protein sequence ID" value="RDI44555.1"/>
    <property type="molecule type" value="Genomic_DNA"/>
</dbReference>
<accession>A0A370GLG6</accession>
<dbReference type="RefSeq" id="WP_147277482.1">
    <property type="nucleotide sequence ID" value="NZ_LR699114.1"/>
</dbReference>
<organism evidence="2 3">
    <name type="scientific">Aquicella lusitana</name>
    <dbReference type="NCBI Taxonomy" id="254246"/>
    <lineage>
        <taxon>Bacteria</taxon>
        <taxon>Pseudomonadati</taxon>
        <taxon>Pseudomonadota</taxon>
        <taxon>Gammaproteobacteria</taxon>
        <taxon>Legionellales</taxon>
        <taxon>Coxiellaceae</taxon>
        <taxon>Aquicella</taxon>
    </lineage>
</organism>
<keyword evidence="3" id="KW-1185">Reference proteome</keyword>
<proteinExistence type="predicted"/>
<evidence type="ECO:0000313" key="3">
    <source>
        <dbReference type="Proteomes" id="UP000254720"/>
    </source>
</evidence>
<protein>
    <submittedName>
        <fullName evidence="2">Uncharacterized protein</fullName>
    </submittedName>
</protein>
<evidence type="ECO:0000313" key="2">
    <source>
        <dbReference type="EMBL" id="RDI44555.1"/>
    </source>
</evidence>
<dbReference type="Proteomes" id="UP000254720">
    <property type="component" value="Unassembled WGS sequence"/>
</dbReference>
<feature type="compositionally biased region" description="Polar residues" evidence="1">
    <location>
        <begin position="59"/>
        <end position="86"/>
    </location>
</feature>
<sequence>MKYAITKQYTRGPEASCAEFDDLNAARAYINEKLAEDFSLNIKITYRIYRTGEMVEQFNPGNPMTSSSGSQNEAGDSQGKEQTASFRPTPFNTTPRPPGTPPKWIIDQEEDEKGKNK</sequence>
<evidence type="ECO:0000256" key="1">
    <source>
        <dbReference type="SAM" id="MobiDB-lite"/>
    </source>
</evidence>